<dbReference type="PROSITE" id="PS50850">
    <property type="entry name" value="MFS"/>
    <property type="match status" value="1"/>
</dbReference>
<name>A0A0D2CYL8_9EURO</name>
<dbReference type="Proteomes" id="UP000054266">
    <property type="component" value="Unassembled WGS sequence"/>
</dbReference>
<feature type="transmembrane region" description="Helical" evidence="8">
    <location>
        <begin position="442"/>
        <end position="460"/>
    </location>
</feature>
<feature type="transmembrane region" description="Helical" evidence="8">
    <location>
        <begin position="339"/>
        <end position="359"/>
    </location>
</feature>
<keyword evidence="5 8" id="KW-1133">Transmembrane helix</keyword>
<feature type="transmembrane region" description="Helical" evidence="8">
    <location>
        <begin position="71"/>
        <end position="91"/>
    </location>
</feature>
<dbReference type="Gene3D" id="1.20.1250.20">
    <property type="entry name" value="MFS general substrate transporter like domains"/>
    <property type="match status" value="1"/>
</dbReference>
<evidence type="ECO:0000256" key="5">
    <source>
        <dbReference type="ARBA" id="ARBA00022989"/>
    </source>
</evidence>
<keyword evidence="3 7" id="KW-0813">Transport</keyword>
<evidence type="ECO:0000256" key="2">
    <source>
        <dbReference type="ARBA" id="ARBA00010992"/>
    </source>
</evidence>
<feature type="transmembrane region" description="Helical" evidence="8">
    <location>
        <begin position="405"/>
        <end position="430"/>
    </location>
</feature>
<proteinExistence type="inferred from homology"/>
<dbReference type="InterPro" id="IPR036259">
    <property type="entry name" value="MFS_trans_sf"/>
</dbReference>
<dbReference type="PANTHER" id="PTHR48022">
    <property type="entry name" value="PLASTIDIC GLUCOSE TRANSPORTER 4"/>
    <property type="match status" value="1"/>
</dbReference>
<evidence type="ECO:0000256" key="4">
    <source>
        <dbReference type="ARBA" id="ARBA00022692"/>
    </source>
</evidence>
<dbReference type="Pfam" id="PF00083">
    <property type="entry name" value="Sugar_tr"/>
    <property type="match status" value="1"/>
</dbReference>
<evidence type="ECO:0000313" key="10">
    <source>
        <dbReference type="EMBL" id="KIW70311.1"/>
    </source>
</evidence>
<evidence type="ECO:0000256" key="3">
    <source>
        <dbReference type="ARBA" id="ARBA00022448"/>
    </source>
</evidence>
<evidence type="ECO:0000259" key="9">
    <source>
        <dbReference type="PROSITE" id="PS50850"/>
    </source>
</evidence>
<feature type="transmembrane region" description="Helical" evidence="8">
    <location>
        <begin position="315"/>
        <end position="332"/>
    </location>
</feature>
<dbReference type="InterPro" id="IPR005829">
    <property type="entry name" value="Sugar_transporter_CS"/>
</dbReference>
<dbReference type="PANTHER" id="PTHR48022:SF10">
    <property type="entry name" value="MAJOR FACILITATOR SUPERFAMILY (MFS) PROFILE DOMAIN-CONTAINING PROTEIN"/>
    <property type="match status" value="1"/>
</dbReference>
<feature type="transmembrane region" description="Helical" evidence="8">
    <location>
        <begin position="275"/>
        <end position="295"/>
    </location>
</feature>
<feature type="transmembrane region" description="Helical" evidence="8">
    <location>
        <begin position="371"/>
        <end position="393"/>
    </location>
</feature>
<feature type="transmembrane region" description="Helical" evidence="8">
    <location>
        <begin position="122"/>
        <end position="144"/>
    </location>
</feature>
<comment type="subcellular location">
    <subcellularLocation>
        <location evidence="1">Membrane</location>
        <topology evidence="1">Multi-pass membrane protein</topology>
    </subcellularLocation>
</comment>
<keyword evidence="6 8" id="KW-0472">Membrane</keyword>
<reference evidence="10 11" key="1">
    <citation type="submission" date="2015-01" db="EMBL/GenBank/DDBJ databases">
        <title>The Genome Sequence of Capronia semiimmersa CBS27337.</title>
        <authorList>
            <consortium name="The Broad Institute Genomics Platform"/>
            <person name="Cuomo C."/>
            <person name="de Hoog S."/>
            <person name="Gorbushina A."/>
            <person name="Stielow B."/>
            <person name="Teixiera M."/>
            <person name="Abouelleil A."/>
            <person name="Chapman S.B."/>
            <person name="Priest M."/>
            <person name="Young S.K."/>
            <person name="Wortman J."/>
            <person name="Nusbaum C."/>
            <person name="Birren B."/>
        </authorList>
    </citation>
    <scope>NUCLEOTIDE SEQUENCE [LARGE SCALE GENOMIC DNA]</scope>
    <source>
        <strain evidence="10 11">CBS 27337</strain>
    </source>
</reference>
<gene>
    <name evidence="10" type="ORF">PV04_02595</name>
</gene>
<dbReference type="InterPro" id="IPR020846">
    <property type="entry name" value="MFS_dom"/>
</dbReference>
<feature type="transmembrane region" description="Helical" evidence="8">
    <location>
        <begin position="98"/>
        <end position="116"/>
    </location>
</feature>
<dbReference type="FunFam" id="1.20.1250.20:FF:000078">
    <property type="entry name" value="MFS maltose transporter, putative"/>
    <property type="match status" value="1"/>
</dbReference>
<dbReference type="GO" id="GO:0005351">
    <property type="term" value="F:carbohydrate:proton symporter activity"/>
    <property type="evidence" value="ECO:0007669"/>
    <property type="project" value="TreeGrafter"/>
</dbReference>
<evidence type="ECO:0000313" key="11">
    <source>
        <dbReference type="Proteomes" id="UP000054266"/>
    </source>
</evidence>
<keyword evidence="4 8" id="KW-0812">Transmembrane</keyword>
<dbReference type="EMBL" id="KN846957">
    <property type="protein sequence ID" value="KIW70311.1"/>
    <property type="molecule type" value="Genomic_DNA"/>
</dbReference>
<evidence type="ECO:0000256" key="1">
    <source>
        <dbReference type="ARBA" id="ARBA00004141"/>
    </source>
</evidence>
<feature type="domain" description="Major facilitator superfamily (MFS) profile" evidence="9">
    <location>
        <begin position="18"/>
        <end position="464"/>
    </location>
</feature>
<dbReference type="AlphaFoldDB" id="A0A0D2CYL8"/>
<accession>A0A0D2CYL8</accession>
<dbReference type="InterPro" id="IPR050360">
    <property type="entry name" value="MFS_Sugar_Transporters"/>
</dbReference>
<dbReference type="PROSITE" id="PS00217">
    <property type="entry name" value="SUGAR_TRANSPORT_2"/>
    <property type="match status" value="1"/>
</dbReference>
<evidence type="ECO:0000256" key="6">
    <source>
        <dbReference type="ARBA" id="ARBA00023136"/>
    </source>
</evidence>
<comment type="similarity">
    <text evidence="2 7">Belongs to the major facilitator superfamily. Sugar transporter (TC 2.A.1.1) family.</text>
</comment>
<keyword evidence="11" id="KW-1185">Reference proteome</keyword>
<feature type="transmembrane region" description="Helical" evidence="8">
    <location>
        <begin position="187"/>
        <end position="209"/>
    </location>
</feature>
<dbReference type="GO" id="GO:0016020">
    <property type="term" value="C:membrane"/>
    <property type="evidence" value="ECO:0007669"/>
    <property type="project" value="UniProtKB-SubCell"/>
</dbReference>
<evidence type="ECO:0000256" key="7">
    <source>
        <dbReference type="RuleBase" id="RU003346"/>
    </source>
</evidence>
<dbReference type="InterPro" id="IPR005828">
    <property type="entry name" value="MFS_sugar_transport-like"/>
</dbReference>
<dbReference type="NCBIfam" id="TIGR00879">
    <property type="entry name" value="SP"/>
    <property type="match status" value="1"/>
</dbReference>
<protein>
    <recommendedName>
        <fullName evidence="9">Major facilitator superfamily (MFS) profile domain-containing protein</fullName>
    </recommendedName>
</protein>
<organism evidence="10 11">
    <name type="scientific">Phialophora macrospora</name>
    <dbReference type="NCBI Taxonomy" id="1851006"/>
    <lineage>
        <taxon>Eukaryota</taxon>
        <taxon>Fungi</taxon>
        <taxon>Dikarya</taxon>
        <taxon>Ascomycota</taxon>
        <taxon>Pezizomycotina</taxon>
        <taxon>Eurotiomycetes</taxon>
        <taxon>Chaetothyriomycetidae</taxon>
        <taxon>Chaetothyriales</taxon>
        <taxon>Herpotrichiellaceae</taxon>
        <taxon>Phialophora</taxon>
    </lineage>
</organism>
<sequence>MASSRPDNLKAHWKCIVACTLVSMCPFQYGVDFGIIGGLQAMPGFLKVFGSEVPKSVSPIGYNIDHTRQQLISSLMILGAFISSSTAGPIAKFAGRKVSIWIAALLCVVSNIVMMTTTSIGALYFARFLIGIANGMLMTFSQLYLQECAPAKYRGLVIGLFQSWTSIGTLVGTVIDNFTVKLEGKDQYIVSLAIIYIVPVLLSVGLIFIPESPRWYLLQRKTEKARKALYWLRPYPDTVDDEVTQITEAIEAENALAKSAAILDMFRNPVDRRRTLLAVGAVSLQAASGAMYMISYGTYFFEMAKVGSAFENSCILVAVGVVAILINSAVITRWGRRRVFLTIGMCLCGFTQLIVAVVYDKKGASTSTGKVIVGVSVVYIVGYNGMVATYAWLCGGEFPSQRLRSYTFGLAASVGFLGAWLATFTAPYFINPDSLNWGPKYGYIWFPSCLLGALWTWLYLPEVQNRTFEEIDEMFEARLHARKFRKYRCVGSVAAVAMAAKEDGSEGSEKDHEHGQVSHREVILGNEKAAVETAVAIG</sequence>
<dbReference type="InterPro" id="IPR003663">
    <property type="entry name" value="Sugar/inositol_transpt"/>
</dbReference>
<evidence type="ECO:0000256" key="8">
    <source>
        <dbReference type="SAM" id="Phobius"/>
    </source>
</evidence>
<feature type="transmembrane region" description="Helical" evidence="8">
    <location>
        <begin position="156"/>
        <end position="175"/>
    </location>
</feature>
<dbReference type="HOGENOM" id="CLU_001265_30_1_1"/>
<dbReference type="SUPFAM" id="SSF103473">
    <property type="entry name" value="MFS general substrate transporter"/>
    <property type="match status" value="1"/>
</dbReference>